<dbReference type="Gene3D" id="2.60.40.1120">
    <property type="entry name" value="Carboxypeptidase-like, regulatory domain"/>
    <property type="match status" value="1"/>
</dbReference>
<evidence type="ECO:0000256" key="9">
    <source>
        <dbReference type="RuleBase" id="RU003357"/>
    </source>
</evidence>
<dbReference type="InterPro" id="IPR036942">
    <property type="entry name" value="Beta-barrel_TonB_sf"/>
</dbReference>
<organism evidence="13 14">
    <name type="scientific">Arundinibacter roseus</name>
    <dbReference type="NCBI Taxonomy" id="2070510"/>
    <lineage>
        <taxon>Bacteria</taxon>
        <taxon>Pseudomonadati</taxon>
        <taxon>Bacteroidota</taxon>
        <taxon>Cytophagia</taxon>
        <taxon>Cytophagales</taxon>
        <taxon>Spirosomataceae</taxon>
        <taxon>Arundinibacter</taxon>
    </lineage>
</organism>
<feature type="domain" description="TonB-dependent receptor plug" evidence="12">
    <location>
        <begin position="115"/>
        <end position="233"/>
    </location>
</feature>
<protein>
    <submittedName>
        <fullName evidence="13">TonB-dependent receptor</fullName>
    </submittedName>
</protein>
<dbReference type="InterPro" id="IPR037066">
    <property type="entry name" value="Plug_dom_sf"/>
</dbReference>
<dbReference type="GO" id="GO:0009279">
    <property type="term" value="C:cell outer membrane"/>
    <property type="evidence" value="ECO:0007669"/>
    <property type="project" value="UniProtKB-SubCell"/>
</dbReference>
<evidence type="ECO:0000256" key="2">
    <source>
        <dbReference type="ARBA" id="ARBA00022448"/>
    </source>
</evidence>
<dbReference type="Pfam" id="PF00593">
    <property type="entry name" value="TonB_dep_Rec_b-barrel"/>
    <property type="match status" value="1"/>
</dbReference>
<dbReference type="Gene3D" id="2.40.170.20">
    <property type="entry name" value="TonB-dependent receptor, beta-barrel domain"/>
    <property type="match status" value="1"/>
</dbReference>
<dbReference type="EMBL" id="SMJU01000014">
    <property type="protein sequence ID" value="TDB61381.1"/>
    <property type="molecule type" value="Genomic_DNA"/>
</dbReference>
<dbReference type="SUPFAM" id="SSF49464">
    <property type="entry name" value="Carboxypeptidase regulatory domain-like"/>
    <property type="match status" value="1"/>
</dbReference>
<reference evidence="13 14" key="1">
    <citation type="submission" date="2019-02" db="EMBL/GenBank/DDBJ databases">
        <title>Arundinibacter roseus gen. nov., sp. nov., a new member of the family Cytophagaceae.</title>
        <authorList>
            <person name="Szuroczki S."/>
            <person name="Khayer B."/>
            <person name="Sproer C."/>
            <person name="Toumi M."/>
            <person name="Szabo A."/>
            <person name="Felfoldi T."/>
            <person name="Schumann P."/>
            <person name="Toth E."/>
        </authorList>
    </citation>
    <scope>NUCLEOTIDE SEQUENCE [LARGE SCALE GENOMIC DNA]</scope>
    <source>
        <strain evidence="13 14">DMA-k-7a</strain>
    </source>
</reference>
<comment type="caution">
    <text evidence="13">The sequence shown here is derived from an EMBL/GenBank/DDBJ whole genome shotgun (WGS) entry which is preliminary data.</text>
</comment>
<keyword evidence="3 8" id="KW-1134">Transmembrane beta strand</keyword>
<dbReference type="Pfam" id="PF07715">
    <property type="entry name" value="Plug"/>
    <property type="match status" value="1"/>
</dbReference>
<comment type="subcellular location">
    <subcellularLocation>
        <location evidence="1 8">Cell outer membrane</location>
        <topology evidence="1 8">Multi-pass membrane protein</topology>
    </subcellularLocation>
</comment>
<dbReference type="NCBIfam" id="TIGR04057">
    <property type="entry name" value="SusC_RagA_signa"/>
    <property type="match status" value="1"/>
</dbReference>
<comment type="similarity">
    <text evidence="8 9">Belongs to the TonB-dependent receptor family.</text>
</comment>
<feature type="chain" id="PRO_5020526260" evidence="10">
    <location>
        <begin position="22"/>
        <end position="1015"/>
    </location>
</feature>
<feature type="signal peptide" evidence="10">
    <location>
        <begin position="1"/>
        <end position="21"/>
    </location>
</feature>
<dbReference type="Pfam" id="PF13715">
    <property type="entry name" value="CarbopepD_reg_2"/>
    <property type="match status" value="1"/>
</dbReference>
<dbReference type="OrthoDB" id="9768177at2"/>
<evidence type="ECO:0000256" key="3">
    <source>
        <dbReference type="ARBA" id="ARBA00022452"/>
    </source>
</evidence>
<keyword evidence="2 8" id="KW-0813">Transport</keyword>
<keyword evidence="10" id="KW-0732">Signal</keyword>
<evidence type="ECO:0000256" key="7">
    <source>
        <dbReference type="ARBA" id="ARBA00023237"/>
    </source>
</evidence>
<dbReference type="InterPro" id="IPR012910">
    <property type="entry name" value="Plug_dom"/>
</dbReference>
<evidence type="ECO:0000256" key="1">
    <source>
        <dbReference type="ARBA" id="ARBA00004571"/>
    </source>
</evidence>
<evidence type="ECO:0000256" key="6">
    <source>
        <dbReference type="ARBA" id="ARBA00023136"/>
    </source>
</evidence>
<keyword evidence="7 8" id="KW-0998">Cell outer membrane</keyword>
<dbReference type="PROSITE" id="PS52016">
    <property type="entry name" value="TONB_DEPENDENT_REC_3"/>
    <property type="match status" value="1"/>
</dbReference>
<evidence type="ECO:0000256" key="10">
    <source>
        <dbReference type="SAM" id="SignalP"/>
    </source>
</evidence>
<evidence type="ECO:0000256" key="8">
    <source>
        <dbReference type="PROSITE-ProRule" id="PRU01360"/>
    </source>
</evidence>
<accession>A0A4R4K4G3</accession>
<keyword evidence="5 9" id="KW-0798">TonB box</keyword>
<keyword evidence="4 8" id="KW-0812">Transmembrane</keyword>
<dbReference type="NCBIfam" id="TIGR04056">
    <property type="entry name" value="OMP_RagA_SusC"/>
    <property type="match status" value="1"/>
</dbReference>
<keyword evidence="13" id="KW-0675">Receptor</keyword>
<dbReference type="RefSeq" id="WP_132120828.1">
    <property type="nucleotide sequence ID" value="NZ_SMJU01000014.1"/>
</dbReference>
<name>A0A4R4K4G3_9BACT</name>
<evidence type="ECO:0000313" key="14">
    <source>
        <dbReference type="Proteomes" id="UP000295706"/>
    </source>
</evidence>
<dbReference type="InterPro" id="IPR023997">
    <property type="entry name" value="TonB-dep_OMP_SusC/RagA_CS"/>
</dbReference>
<evidence type="ECO:0000259" key="11">
    <source>
        <dbReference type="Pfam" id="PF00593"/>
    </source>
</evidence>
<evidence type="ECO:0000256" key="5">
    <source>
        <dbReference type="ARBA" id="ARBA00023077"/>
    </source>
</evidence>
<dbReference type="InterPro" id="IPR000531">
    <property type="entry name" value="Beta-barrel_TonB"/>
</dbReference>
<sequence>MKKISLLLLLCVLFSVSAVLAQDVSITGQVTSAEDGTSLPGVSVQVKGSTRGTQTDASGNYQINAGSNAILVFSFVGLGAQEIRVGNQSIINVALTSDDRTLSEVVVTGYGTQSKRNLTGNIAKISGAEIENVPVTTFEQALQGRAAGVQITSLNGKLGQGMQMRIRGSSSVTASNEPLYVLDGIPLTSSDQGTSTAPQNPLADINFNDIESIDILKDASAAAIYGSRASNGVVLITTKKGKTGKTKFNASYQMGSSTPTRLRDWLNTEQYVELFSEAVNNSIALGNLPANYLTGSTYSRFTRYAAGDEEGWRNSKFDTDWQSEAFQKAPMGQFDLSASGGDARTRFFVSGQYLDQKGILISNTFKRLSGRVNLDHKATEKLSLGVNVNLARTENGRLSNDNAFSTPLQIVALPPMTPVIDPRTDQLSGNYTLYYNPLLNRDFSSNLSTSYRTIGNVYAEYKFANWLKFRSEWGTDLYNLNEDQYFGKETSRNTGAPNGQGFSSWAQITNYTTNNFFTMGTTLAEVHDIDATVGMTFQKSDATLNQVTGQEFPSNSYTKIISAARITAGSSSATNFSFLSYFARANYRFANKYLFSVSGRVDGSSRFGENNRYGFFPAASAGWLISDENFMKDIPSLSLLKLRASYGLTGNAEIGNFDSYGLYRGDAGYAGVPGQRPEQIENPDLRWEQTTQTDAGLEFGFFGGRISGEVDYYVKTTRDLLLNVNVPGTSGFRTQLRNVGNLENKGWEFVLNTENVTGAFTWNTTLNLAANRNKILNLDGQVIEGGFINRAVEGQPIGSFFSIEYAGVDPQNGDALYYVNEERPDGSLDRSTTNDPNVAQRTVIGNPNPTLIGGISNNFAYKGLELNFLFQGQYGNDIYNGGGKFQSANGDFFDNQTTDQLNRWRQPGDVTNVPQARLFGANGTAESSRYLQRGDYLRLKTATLSYTLPNTISSKIKMDRVRLYVTGQNLLTFTKYTGWDPEVNADYLAGNIGLGNDFYSAPQAKTIIVGINLGF</sequence>
<evidence type="ECO:0000256" key="4">
    <source>
        <dbReference type="ARBA" id="ARBA00022692"/>
    </source>
</evidence>
<evidence type="ECO:0000259" key="12">
    <source>
        <dbReference type="Pfam" id="PF07715"/>
    </source>
</evidence>
<dbReference type="SUPFAM" id="SSF56935">
    <property type="entry name" value="Porins"/>
    <property type="match status" value="1"/>
</dbReference>
<dbReference type="AlphaFoldDB" id="A0A4R4K4G3"/>
<keyword evidence="14" id="KW-1185">Reference proteome</keyword>
<keyword evidence="6 8" id="KW-0472">Membrane</keyword>
<dbReference type="InterPro" id="IPR008969">
    <property type="entry name" value="CarboxyPept-like_regulatory"/>
</dbReference>
<dbReference type="Gene3D" id="2.170.130.10">
    <property type="entry name" value="TonB-dependent receptor, plug domain"/>
    <property type="match status" value="1"/>
</dbReference>
<dbReference type="Proteomes" id="UP000295706">
    <property type="component" value="Unassembled WGS sequence"/>
</dbReference>
<proteinExistence type="inferred from homology"/>
<evidence type="ECO:0000313" key="13">
    <source>
        <dbReference type="EMBL" id="TDB61381.1"/>
    </source>
</evidence>
<dbReference type="InterPro" id="IPR039426">
    <property type="entry name" value="TonB-dep_rcpt-like"/>
</dbReference>
<feature type="domain" description="TonB-dependent receptor-like beta-barrel" evidence="11">
    <location>
        <begin position="429"/>
        <end position="769"/>
    </location>
</feature>
<dbReference type="FunFam" id="2.170.130.10:FF:000008">
    <property type="entry name" value="SusC/RagA family TonB-linked outer membrane protein"/>
    <property type="match status" value="1"/>
</dbReference>
<dbReference type="InterPro" id="IPR023996">
    <property type="entry name" value="TonB-dep_OMP_SusC/RagA"/>
</dbReference>
<gene>
    <name evidence="13" type="ORF">EZE20_19445</name>
</gene>